<reference evidence="11 12" key="1">
    <citation type="journal article" date="2013" name="Sci. Rep.">
        <title>Extraordinary expansion of a Sorangium cellulosum genome from an alkaline milieu.</title>
        <authorList>
            <person name="Han K."/>
            <person name="Li Z.F."/>
            <person name="Peng R."/>
            <person name="Zhu L.P."/>
            <person name="Zhou T."/>
            <person name="Wang L.G."/>
            <person name="Li S.G."/>
            <person name="Zhang X.B."/>
            <person name="Hu W."/>
            <person name="Wu Z.H."/>
            <person name="Qin N."/>
            <person name="Li Y.Z."/>
        </authorList>
    </citation>
    <scope>NUCLEOTIDE SEQUENCE [LARGE SCALE GENOMIC DNA]</scope>
    <source>
        <strain evidence="11 12">So0157-2</strain>
    </source>
</reference>
<gene>
    <name evidence="8" type="primary">menA</name>
    <name evidence="11" type="ORF">SCE1572_18300</name>
</gene>
<keyword evidence="2 8" id="KW-0474">Menaquinone biosynthesis</keyword>
<evidence type="ECO:0000256" key="1">
    <source>
        <dbReference type="ARBA" id="ARBA00004141"/>
    </source>
</evidence>
<proteinExistence type="inferred from homology"/>
<dbReference type="HOGENOM" id="CLU_043611_1_2_7"/>
<keyword evidence="5 8" id="KW-0812">Transmembrane</keyword>
<feature type="transmembrane region" description="Helical" evidence="8">
    <location>
        <begin position="191"/>
        <end position="208"/>
    </location>
</feature>
<dbReference type="PANTHER" id="PTHR13929:SF0">
    <property type="entry name" value="UBIA PRENYLTRANSFERASE DOMAIN-CONTAINING PROTEIN 1"/>
    <property type="match status" value="1"/>
</dbReference>
<comment type="pathway">
    <text evidence="8">Quinol/quinone metabolism; menaquinone biosynthesis; menaquinol from 1,4-dihydroxy-2-naphthoate: step 1/2.</text>
</comment>
<name>S4XKR1_SORCE</name>
<organism evidence="11 12">
    <name type="scientific">Sorangium cellulosum So0157-2</name>
    <dbReference type="NCBI Taxonomy" id="1254432"/>
    <lineage>
        <taxon>Bacteria</taxon>
        <taxon>Pseudomonadati</taxon>
        <taxon>Myxococcota</taxon>
        <taxon>Polyangia</taxon>
        <taxon>Polyangiales</taxon>
        <taxon>Polyangiaceae</taxon>
        <taxon>Sorangium</taxon>
    </lineage>
</organism>
<evidence type="ECO:0000256" key="3">
    <source>
        <dbReference type="ARBA" id="ARBA00022475"/>
    </source>
</evidence>
<feature type="transmembrane region" description="Helical" evidence="8">
    <location>
        <begin position="55"/>
        <end position="74"/>
    </location>
</feature>
<feature type="transmembrane region" description="Helical" evidence="8">
    <location>
        <begin position="167"/>
        <end position="185"/>
    </location>
</feature>
<dbReference type="GO" id="GO:0009234">
    <property type="term" value="P:menaquinone biosynthetic process"/>
    <property type="evidence" value="ECO:0007669"/>
    <property type="project" value="UniProtKB-UniRule"/>
</dbReference>
<evidence type="ECO:0000313" key="11">
    <source>
        <dbReference type="EMBL" id="AGP32375.1"/>
    </source>
</evidence>
<dbReference type="NCBIfam" id="TIGR00751">
    <property type="entry name" value="menA"/>
    <property type="match status" value="1"/>
</dbReference>
<dbReference type="NCBIfam" id="NF004751">
    <property type="entry name" value="PRK06080.1-3"/>
    <property type="match status" value="1"/>
</dbReference>
<accession>S4XKR1</accession>
<dbReference type="InterPro" id="IPR000537">
    <property type="entry name" value="UbiA_prenyltransferase"/>
</dbReference>
<evidence type="ECO:0000256" key="2">
    <source>
        <dbReference type="ARBA" id="ARBA00022428"/>
    </source>
</evidence>
<keyword evidence="7 8" id="KW-0472">Membrane</keyword>
<dbReference type="GO" id="GO:0005886">
    <property type="term" value="C:plasma membrane"/>
    <property type="evidence" value="ECO:0007669"/>
    <property type="project" value="UniProtKB-SubCell"/>
</dbReference>
<feature type="transmembrane region" description="Helical" evidence="8">
    <location>
        <begin position="245"/>
        <end position="267"/>
    </location>
</feature>
<feature type="transmembrane region" description="Helical" evidence="8">
    <location>
        <begin position="288"/>
        <end position="309"/>
    </location>
</feature>
<dbReference type="PANTHER" id="PTHR13929">
    <property type="entry name" value="1,4-DIHYDROXY-2-NAPHTHOATE OCTAPRENYLTRANSFERASE"/>
    <property type="match status" value="1"/>
</dbReference>
<dbReference type="Pfam" id="PF01040">
    <property type="entry name" value="UbiA"/>
    <property type="match status" value="1"/>
</dbReference>
<dbReference type="Gene3D" id="1.10.357.140">
    <property type="entry name" value="UbiA prenyltransferase"/>
    <property type="match status" value="1"/>
</dbReference>
<feature type="region of interest" description="Disordered" evidence="10">
    <location>
        <begin position="1"/>
        <end position="55"/>
    </location>
</feature>
<sequence length="369" mass="38471">MPRGIHGHEPDQREQKPRTRAPRARGARRGRRAALARSRHRGRARRARRRRAGEGIVSAAAASQAAGAAAAGGVRPGSFRAWLLACRPATLTAALAPVMVGTAVAYALGGMRIGPALSALAGAMLIQIATNFANDVFDHEKGADTHERLGPTRAVQAGLLTPRQVRVGLLVTIALALPFGVHLALVGGWPIVAIGVASILSGIAYTGGPYPLGYHGLGDVFVFVFFGLVAVCGTAFVQLGSVPPLAWAAAVPVGAIATAVLVVNNVRDRDTDVVAGKRTLAVRFGRRAGVLEYAMLLAVAYAVPVALAVGEGRRWTLLVFATFPRAVRLLRVLATTDGRPLNDCLAGTAKLLLAYALLFSLGLAAQLHG</sequence>
<evidence type="ECO:0000256" key="5">
    <source>
        <dbReference type="ARBA" id="ARBA00022692"/>
    </source>
</evidence>
<comment type="subcellular location">
    <subcellularLocation>
        <location evidence="8">Cell membrane</location>
        <topology evidence="8">Multi-pass membrane protein</topology>
    </subcellularLocation>
    <subcellularLocation>
        <location evidence="1">Membrane</location>
        <topology evidence="1">Multi-pass membrane protein</topology>
    </subcellularLocation>
</comment>
<dbReference type="GO" id="GO:0042371">
    <property type="term" value="P:vitamin K biosynthetic process"/>
    <property type="evidence" value="ECO:0007669"/>
    <property type="project" value="TreeGrafter"/>
</dbReference>
<dbReference type="AlphaFoldDB" id="S4XKR1"/>
<evidence type="ECO:0000256" key="6">
    <source>
        <dbReference type="ARBA" id="ARBA00022989"/>
    </source>
</evidence>
<feature type="compositionally biased region" description="Basic residues" evidence="10">
    <location>
        <begin position="18"/>
        <end position="51"/>
    </location>
</feature>
<evidence type="ECO:0000256" key="4">
    <source>
        <dbReference type="ARBA" id="ARBA00022679"/>
    </source>
</evidence>
<keyword evidence="3 8" id="KW-1003">Cell membrane</keyword>
<dbReference type="EMBL" id="CP003969">
    <property type="protein sequence ID" value="AGP32375.1"/>
    <property type="molecule type" value="Genomic_DNA"/>
</dbReference>
<feature type="compositionally biased region" description="Basic and acidic residues" evidence="10">
    <location>
        <begin position="1"/>
        <end position="17"/>
    </location>
</feature>
<dbReference type="UniPathway" id="UPA00079">
    <property type="reaction ID" value="UER00168"/>
</dbReference>
<evidence type="ECO:0000256" key="8">
    <source>
        <dbReference type="HAMAP-Rule" id="MF_01937"/>
    </source>
</evidence>
<keyword evidence="6 8" id="KW-1133">Transmembrane helix</keyword>
<feature type="transmembrane region" description="Helical" evidence="8">
    <location>
        <begin position="89"/>
        <end position="108"/>
    </location>
</feature>
<dbReference type="PATRIC" id="fig|1254432.3.peg.4137"/>
<evidence type="ECO:0000313" key="12">
    <source>
        <dbReference type="Proteomes" id="UP000014803"/>
    </source>
</evidence>
<dbReference type="InterPro" id="IPR044878">
    <property type="entry name" value="UbiA_sf"/>
</dbReference>
<dbReference type="STRING" id="1254432.SCE1572_18300"/>
<comment type="similarity">
    <text evidence="8">Belongs to the MenA family. Type 1 subfamily.</text>
</comment>
<comment type="catalytic activity">
    <reaction evidence="8">
        <text>an all-trans-polyprenyl diphosphate + 1,4-dihydroxy-2-naphthoate + H(+) = a 2-demethylmenaquinol + CO2 + diphosphate</text>
        <dbReference type="Rhea" id="RHEA:26478"/>
        <dbReference type="Rhea" id="RHEA-COMP:9563"/>
        <dbReference type="Rhea" id="RHEA-COMP:9564"/>
        <dbReference type="ChEBI" id="CHEBI:11173"/>
        <dbReference type="ChEBI" id="CHEBI:15378"/>
        <dbReference type="ChEBI" id="CHEBI:16526"/>
        <dbReference type="ChEBI" id="CHEBI:33019"/>
        <dbReference type="ChEBI" id="CHEBI:55437"/>
        <dbReference type="ChEBI" id="CHEBI:58914"/>
        <dbReference type="EC" id="2.5.1.74"/>
    </reaction>
</comment>
<dbReference type="GO" id="GO:0046428">
    <property type="term" value="F:1,4-dihydroxy-2-naphthoate polyprenyltransferase activity"/>
    <property type="evidence" value="ECO:0007669"/>
    <property type="project" value="UniProtKB-UniRule"/>
</dbReference>
<evidence type="ECO:0000256" key="9">
    <source>
        <dbReference type="NCBIfam" id="TIGR00751"/>
    </source>
</evidence>
<dbReference type="HAMAP" id="MF_01937">
    <property type="entry name" value="MenA_1"/>
    <property type="match status" value="1"/>
</dbReference>
<evidence type="ECO:0000256" key="7">
    <source>
        <dbReference type="ARBA" id="ARBA00023136"/>
    </source>
</evidence>
<protein>
    <recommendedName>
        <fullName evidence="8 9">1,4-dihydroxy-2-naphthoate octaprenyltransferase</fullName>
        <shortName evidence="8">DHNA-octaprenyltransferase</shortName>
        <ecNumber evidence="8 9">2.5.1.74</ecNumber>
    </recommendedName>
</protein>
<dbReference type="KEGG" id="scu:SCE1572_18300"/>
<feature type="transmembrane region" description="Helical" evidence="8">
    <location>
        <begin position="220"/>
        <end position="239"/>
    </location>
</feature>
<dbReference type="CDD" id="cd13962">
    <property type="entry name" value="PT_UbiA_UBIAD1"/>
    <property type="match status" value="1"/>
</dbReference>
<evidence type="ECO:0000256" key="10">
    <source>
        <dbReference type="SAM" id="MobiDB-lite"/>
    </source>
</evidence>
<keyword evidence="4 8" id="KW-0808">Transferase</keyword>
<dbReference type="InterPro" id="IPR004657">
    <property type="entry name" value="MenA"/>
</dbReference>
<comment type="function">
    <text evidence="8">Conversion of 1,4-dihydroxy-2-naphthoate (DHNA) to demethylmenaquinone (DMK).</text>
</comment>
<dbReference type="InterPro" id="IPR026046">
    <property type="entry name" value="UBIAD1"/>
</dbReference>
<dbReference type="eggNOG" id="COG1575">
    <property type="taxonomic scope" value="Bacteria"/>
</dbReference>
<feature type="transmembrane region" description="Helical" evidence="8">
    <location>
        <begin position="345"/>
        <end position="367"/>
    </location>
</feature>
<dbReference type="EC" id="2.5.1.74" evidence="8 9"/>
<dbReference type="Proteomes" id="UP000014803">
    <property type="component" value="Chromosome"/>
</dbReference>